<evidence type="ECO:0000256" key="1">
    <source>
        <dbReference type="ARBA" id="ARBA00001947"/>
    </source>
</evidence>
<dbReference type="PANTHER" id="PTHR43808:SF8">
    <property type="entry name" value="PEPTIDASE M20 DIMERISATION DOMAIN-CONTAINING PROTEIN"/>
    <property type="match status" value="1"/>
</dbReference>
<dbReference type="Pfam" id="PF07687">
    <property type="entry name" value="M20_dimer"/>
    <property type="match status" value="1"/>
</dbReference>
<dbReference type="SUPFAM" id="SSF53187">
    <property type="entry name" value="Zn-dependent exopeptidases"/>
    <property type="match status" value="1"/>
</dbReference>
<evidence type="ECO:0000313" key="9">
    <source>
        <dbReference type="Proteomes" id="UP000718281"/>
    </source>
</evidence>
<comment type="similarity">
    <text evidence="2">Belongs to the peptidase M20A family.</text>
</comment>
<dbReference type="Gene3D" id="1.10.150.900">
    <property type="match status" value="1"/>
</dbReference>
<sequence>MVDPGPWWEGVAPLLSDLIRLDTQIGGPGERTAAEWVAGRLTDDGLSPVLIESEPGRSTVVARVPGADPTLDPLLIHMHLDVVPAQAANWSVPPLSGEIADGWVWGRGAVDMKNMVATVLTVVRRRLRTGHLPRRPLVLAFFADEENAGVLGAEWAVATHPELFEGCRTAIGEGGGWSVPLAGGQRVYPLHVAEKGWAAMSVTATAPPAHASRVYDDNPLRVLSEALGRLTHDRFPIHLTTQIEGLLRVAAEAAGTTFDPADPEASLHLLGTEAANGAAALRHTAHATRLRAGVQSNVIPGDAWAELDCRYLPGRWDEFLGELHAALGDRVQVRELARTDGLTPMTAGAGPAFFAAATQALRSQDAIASVAPIMLSGGTDATHLQRLGIECFGFNPVLLPEGLDFWSLFHGVDERVPVSSLEFSARVLDDFLDRF</sequence>
<dbReference type="InterPro" id="IPR011650">
    <property type="entry name" value="Peptidase_M20_dimer"/>
</dbReference>
<dbReference type="NCBIfam" id="NF005913">
    <property type="entry name" value="PRK07906.1"/>
    <property type="match status" value="1"/>
</dbReference>
<evidence type="ECO:0000259" key="6">
    <source>
        <dbReference type="Pfam" id="PF07687"/>
    </source>
</evidence>
<dbReference type="InterPro" id="IPR050072">
    <property type="entry name" value="Peptidase_M20A"/>
</dbReference>
<accession>A0A935CCR1</accession>
<dbReference type="SUPFAM" id="SSF55031">
    <property type="entry name" value="Bacterial exopeptidase dimerisation domain"/>
    <property type="match status" value="1"/>
</dbReference>
<proteinExistence type="inferred from homology"/>
<dbReference type="Proteomes" id="UP000718281">
    <property type="component" value="Unassembled WGS sequence"/>
</dbReference>
<feature type="domain" description="Peptidase M20 dimerisation" evidence="6">
    <location>
        <begin position="192"/>
        <end position="326"/>
    </location>
</feature>
<keyword evidence="3" id="KW-0479">Metal-binding</keyword>
<evidence type="ECO:0000313" key="8">
    <source>
        <dbReference type="EMBL" id="MBK7273614.1"/>
    </source>
</evidence>
<organism evidence="7 9">
    <name type="scientific">Candidatus Phosphoribacter hodrii</name>
    <dbReference type="NCBI Taxonomy" id="2953743"/>
    <lineage>
        <taxon>Bacteria</taxon>
        <taxon>Bacillati</taxon>
        <taxon>Actinomycetota</taxon>
        <taxon>Actinomycetes</taxon>
        <taxon>Micrococcales</taxon>
        <taxon>Dermatophilaceae</taxon>
        <taxon>Candidatus Phosphoribacter</taxon>
    </lineage>
</organism>
<evidence type="ECO:0000313" key="7">
    <source>
        <dbReference type="EMBL" id="MBK6299765.1"/>
    </source>
</evidence>
<evidence type="ECO:0000256" key="3">
    <source>
        <dbReference type="ARBA" id="ARBA00022723"/>
    </source>
</evidence>
<dbReference type="Pfam" id="PF01546">
    <property type="entry name" value="Peptidase_M20"/>
    <property type="match status" value="1"/>
</dbReference>
<dbReference type="PANTHER" id="PTHR43808">
    <property type="entry name" value="ACETYLORNITHINE DEACETYLASE"/>
    <property type="match status" value="1"/>
</dbReference>
<gene>
    <name evidence="7" type="ORF">IPF40_01480</name>
    <name evidence="8" type="ORF">IPI13_10775</name>
</gene>
<dbReference type="GO" id="GO:0046872">
    <property type="term" value="F:metal ion binding"/>
    <property type="evidence" value="ECO:0007669"/>
    <property type="project" value="UniProtKB-KW"/>
</dbReference>
<dbReference type="FunFam" id="1.10.150.900:FF:000002">
    <property type="entry name" value="M20/M25/M40 family peptidase"/>
    <property type="match status" value="1"/>
</dbReference>
<dbReference type="InterPro" id="IPR036264">
    <property type="entry name" value="Bact_exopeptidase_dim_dom"/>
</dbReference>
<evidence type="ECO:0000256" key="4">
    <source>
        <dbReference type="ARBA" id="ARBA00022801"/>
    </source>
</evidence>
<dbReference type="GO" id="GO:0016787">
    <property type="term" value="F:hydrolase activity"/>
    <property type="evidence" value="ECO:0007669"/>
    <property type="project" value="UniProtKB-KW"/>
</dbReference>
<evidence type="ECO:0000256" key="5">
    <source>
        <dbReference type="ARBA" id="ARBA00022833"/>
    </source>
</evidence>
<dbReference type="Proteomes" id="UP000726105">
    <property type="component" value="Unassembled WGS sequence"/>
</dbReference>
<dbReference type="InterPro" id="IPR002933">
    <property type="entry name" value="Peptidase_M20"/>
</dbReference>
<dbReference type="InterPro" id="IPR001261">
    <property type="entry name" value="ArgE/DapE_CS"/>
</dbReference>
<dbReference type="Gene3D" id="3.40.630.10">
    <property type="entry name" value="Zn peptidases"/>
    <property type="match status" value="1"/>
</dbReference>
<dbReference type="AlphaFoldDB" id="A0A935CCR1"/>
<comment type="cofactor">
    <cofactor evidence="1">
        <name>Zn(2+)</name>
        <dbReference type="ChEBI" id="CHEBI:29105"/>
    </cofactor>
</comment>
<name>A0A935CCR1_9MICO</name>
<keyword evidence="5" id="KW-0862">Zinc</keyword>
<protein>
    <submittedName>
        <fullName evidence="7">M20/M25/M40 family metallo-hydrolase</fullName>
    </submittedName>
</protein>
<dbReference type="EMBL" id="JADJIB010000004">
    <property type="protein sequence ID" value="MBK7273614.1"/>
    <property type="molecule type" value="Genomic_DNA"/>
</dbReference>
<comment type="caution">
    <text evidence="7">The sequence shown here is derived from an EMBL/GenBank/DDBJ whole genome shotgun (WGS) entry which is preliminary data.</text>
</comment>
<dbReference type="EMBL" id="JADIXZ010000001">
    <property type="protein sequence ID" value="MBK6299765.1"/>
    <property type="molecule type" value="Genomic_DNA"/>
</dbReference>
<dbReference type="Gene3D" id="3.30.70.360">
    <property type="match status" value="1"/>
</dbReference>
<evidence type="ECO:0000256" key="2">
    <source>
        <dbReference type="ARBA" id="ARBA00006247"/>
    </source>
</evidence>
<evidence type="ECO:0000313" key="10">
    <source>
        <dbReference type="Proteomes" id="UP000726105"/>
    </source>
</evidence>
<reference evidence="9 10" key="1">
    <citation type="submission" date="2020-10" db="EMBL/GenBank/DDBJ databases">
        <title>Connecting structure to function with the recovery of over 1000 high-quality activated sludge metagenome-assembled genomes encoding full-length rRNA genes using long-read sequencing.</title>
        <authorList>
            <person name="Singleton C.M."/>
            <person name="Petriglieri F."/>
            <person name="Kristensen J.M."/>
            <person name="Kirkegaard R.H."/>
            <person name="Michaelsen T.Y."/>
            <person name="Andersen M.H."/>
            <person name="Karst S.M."/>
            <person name="Dueholm M.S."/>
            <person name="Nielsen P.H."/>
            <person name="Albertsen M."/>
        </authorList>
    </citation>
    <scope>NUCLEOTIDE SEQUENCE [LARGE SCALE GENOMIC DNA]</scope>
    <source>
        <strain evidence="7">AalE_18-Q3-R2-46_BAT3C.188</strain>
        <strain evidence="8">Ega_18-Q3-R5-49_MAXAC.001</strain>
    </source>
</reference>
<dbReference type="PROSITE" id="PS00759">
    <property type="entry name" value="ARGE_DAPE_CPG2_2"/>
    <property type="match status" value="1"/>
</dbReference>
<keyword evidence="4" id="KW-0378">Hydrolase</keyword>